<dbReference type="PANTHER" id="PTHR13068">
    <property type="entry name" value="CGI-12 PROTEIN-RELATED"/>
    <property type="match status" value="1"/>
</dbReference>
<dbReference type="OrthoDB" id="637682at2759"/>
<dbReference type="Gene3D" id="1.25.70.10">
    <property type="entry name" value="Transcription termination factor 3, mitochondrial"/>
    <property type="match status" value="1"/>
</dbReference>
<keyword evidence="4" id="KW-1185">Reference proteome</keyword>
<name>A0A6P9DTQ9_JUGRE</name>
<dbReference type="GO" id="GO:0003676">
    <property type="term" value="F:nucleic acid binding"/>
    <property type="evidence" value="ECO:0007669"/>
    <property type="project" value="InterPro"/>
</dbReference>
<proteinExistence type="inferred from homology"/>
<dbReference type="PANTHER" id="PTHR13068:SF130">
    <property type="entry name" value="TRANSCRIPTION TERMINATION FACTOR MTERF6, CHLOROPLASTIC_MITOCHONDRIAL-LIKE"/>
    <property type="match status" value="1"/>
</dbReference>
<dbReference type="RefSeq" id="XP_035538637.1">
    <property type="nucleotide sequence ID" value="XM_035682744.1"/>
</dbReference>
<gene>
    <name evidence="5 6 7" type="primary">LOC108984905</name>
</gene>
<evidence type="ECO:0000313" key="6">
    <source>
        <dbReference type="RefSeq" id="XP_035538637.1"/>
    </source>
</evidence>
<dbReference type="GO" id="GO:0006353">
    <property type="term" value="P:DNA-templated transcription termination"/>
    <property type="evidence" value="ECO:0007669"/>
    <property type="project" value="UniProtKB-KW"/>
</dbReference>
<sequence>MRLIRICKSLVSLSLENPLPHLHETPTLSCLISVLYFSSSKPKKSTSTVTVLDYLINQHQFSPEAALKASSTFTYLRNPEKADSVLSFFKESGFSQTHIEQVVKIIPKVLSAKLAVTIKPKIKIFQDSGFAPDDIAEIVSGDPWILTRSPGNEIGPSILVLKSILDSNEDIVRVLKSSGWFLNHDLNKTMMPNIEFLKRCGISSSQIVKYLFNFPRFFLLKPESIQAFVKKVDGMGFDRKSKMFLSAIRTVSSMSERNWELKLELFRSLGFSEKDILDVFRRAPQVFAISERKIKEVTGLLFSSRKIDISYIVDHPELLICSVEHRLKPRLRVLEILEKKNVLNRKPRLTTVCRMPEEKFLNKFVLPYSKELAEVNEAGGSSYTIGCIQ</sequence>
<keyword evidence="2" id="KW-0804">Transcription</keyword>
<dbReference type="Pfam" id="PF02536">
    <property type="entry name" value="mTERF"/>
    <property type="match status" value="2"/>
</dbReference>
<dbReference type="GeneID" id="108984905"/>
<dbReference type="GO" id="GO:0009658">
    <property type="term" value="P:chloroplast organization"/>
    <property type="evidence" value="ECO:0000318"/>
    <property type="project" value="GO_Central"/>
</dbReference>
<dbReference type="RefSeq" id="XP_035538636.1">
    <property type="nucleotide sequence ID" value="XM_035682743.1"/>
</dbReference>
<dbReference type="SMART" id="SM00733">
    <property type="entry name" value="Mterf"/>
    <property type="match status" value="7"/>
</dbReference>
<dbReference type="RefSeq" id="XP_035538638.1">
    <property type="nucleotide sequence ID" value="XM_035682745.1"/>
</dbReference>
<organism evidence="4 5">
    <name type="scientific">Juglans regia</name>
    <name type="common">English walnut</name>
    <dbReference type="NCBI Taxonomy" id="51240"/>
    <lineage>
        <taxon>Eukaryota</taxon>
        <taxon>Viridiplantae</taxon>
        <taxon>Streptophyta</taxon>
        <taxon>Embryophyta</taxon>
        <taxon>Tracheophyta</taxon>
        <taxon>Spermatophyta</taxon>
        <taxon>Magnoliopsida</taxon>
        <taxon>eudicotyledons</taxon>
        <taxon>Gunneridae</taxon>
        <taxon>Pentapetalae</taxon>
        <taxon>rosids</taxon>
        <taxon>fabids</taxon>
        <taxon>Fagales</taxon>
        <taxon>Juglandaceae</taxon>
        <taxon>Juglans</taxon>
    </lineage>
</organism>
<keyword evidence="2" id="KW-0806">Transcription termination</keyword>
<dbReference type="Proteomes" id="UP000235220">
    <property type="component" value="Chromosome 11"/>
</dbReference>
<comment type="similarity">
    <text evidence="1">Belongs to the mTERF family.</text>
</comment>
<dbReference type="InterPro" id="IPR038538">
    <property type="entry name" value="MTERF_sf"/>
</dbReference>
<reference evidence="5 6" key="1">
    <citation type="submission" date="2025-04" db="UniProtKB">
        <authorList>
            <consortium name="RefSeq"/>
        </authorList>
    </citation>
    <scope>IDENTIFICATION</scope>
    <source>
        <tissue evidence="5 6">Leaves</tissue>
    </source>
</reference>
<evidence type="ECO:0000256" key="1">
    <source>
        <dbReference type="ARBA" id="ARBA00007692"/>
    </source>
</evidence>
<accession>A0A6P9DTQ9</accession>
<dbReference type="FunFam" id="1.25.70.10:FF:000001">
    <property type="entry name" value="Mitochondrial transcription termination factor-like"/>
    <property type="match status" value="1"/>
</dbReference>
<keyword evidence="2" id="KW-0805">Transcription regulation</keyword>
<evidence type="ECO:0000313" key="7">
    <source>
        <dbReference type="RefSeq" id="XP_035538638.1"/>
    </source>
</evidence>
<dbReference type="KEGG" id="jre:108984905"/>
<protein>
    <submittedName>
        <fullName evidence="5 6">Uncharacterized protein LOC108984905 isoform X1</fullName>
    </submittedName>
</protein>
<keyword evidence="3" id="KW-0809">Transit peptide</keyword>
<evidence type="ECO:0000256" key="2">
    <source>
        <dbReference type="ARBA" id="ARBA00022472"/>
    </source>
</evidence>
<dbReference type="AlphaFoldDB" id="A0A6P9DTQ9"/>
<evidence type="ECO:0000256" key="3">
    <source>
        <dbReference type="ARBA" id="ARBA00022946"/>
    </source>
</evidence>
<evidence type="ECO:0000313" key="4">
    <source>
        <dbReference type="Proteomes" id="UP000235220"/>
    </source>
</evidence>
<dbReference type="InterPro" id="IPR003690">
    <property type="entry name" value="MTERF"/>
</dbReference>
<evidence type="ECO:0000313" key="5">
    <source>
        <dbReference type="RefSeq" id="XP_035538636.1"/>
    </source>
</evidence>
<dbReference type="GO" id="GO:0009507">
    <property type="term" value="C:chloroplast"/>
    <property type="evidence" value="ECO:0000318"/>
    <property type="project" value="GO_Central"/>
</dbReference>